<evidence type="ECO:0000313" key="3">
    <source>
        <dbReference type="Proteomes" id="UP000297407"/>
    </source>
</evidence>
<feature type="transmembrane region" description="Helical" evidence="1">
    <location>
        <begin position="84"/>
        <end position="101"/>
    </location>
</feature>
<comment type="caution">
    <text evidence="2">The sequence shown here is derived from an EMBL/GenBank/DDBJ whole genome shotgun (WGS) entry which is preliminary data.</text>
</comment>
<protein>
    <submittedName>
        <fullName evidence="2">Uncharacterized protein</fullName>
    </submittedName>
</protein>
<evidence type="ECO:0000313" key="2">
    <source>
        <dbReference type="EMBL" id="TGD58266.1"/>
    </source>
</evidence>
<dbReference type="EMBL" id="SRLH01000004">
    <property type="protein sequence ID" value="TGD58266.1"/>
    <property type="molecule type" value="Genomic_DNA"/>
</dbReference>
<feature type="transmembrane region" description="Helical" evidence="1">
    <location>
        <begin position="54"/>
        <end position="72"/>
    </location>
</feature>
<evidence type="ECO:0000256" key="1">
    <source>
        <dbReference type="SAM" id="Phobius"/>
    </source>
</evidence>
<reference evidence="2 3" key="1">
    <citation type="submission" date="2019-04" db="EMBL/GenBank/DDBJ databases">
        <title>Flavobacterium sp. strain DS2-A Genome sequencing and assembly.</title>
        <authorList>
            <person name="Kim I."/>
        </authorList>
    </citation>
    <scope>NUCLEOTIDE SEQUENCE [LARGE SCALE GENOMIC DNA]</scope>
    <source>
        <strain evidence="2 3">DS2-A</strain>
    </source>
</reference>
<dbReference type="Proteomes" id="UP000297407">
    <property type="component" value="Unassembled WGS sequence"/>
</dbReference>
<dbReference type="RefSeq" id="WP_135526436.1">
    <property type="nucleotide sequence ID" value="NZ_SRLH01000004.1"/>
</dbReference>
<keyword evidence="1" id="KW-0472">Membrane</keyword>
<gene>
    <name evidence="2" type="ORF">E4635_09700</name>
</gene>
<keyword evidence="3" id="KW-1185">Reference proteome</keyword>
<name>A0A4Z0L6Y6_9FLAO</name>
<sequence length="202" mass="24127">MQTLKQKKIFHEREFKILGSKLLYKEKIIGKSDFEAIISFEDLSIYKASHENSSMFFAIASCISMFLAFIGFLSRNDKDTDPDVWIVFTAIGIILLLIFLFKKEKSWRIGLLSNNTNVFIYKKIPNEEIVNNFIENIFSARNKYLRENYYMILDKNLNYEDQFKNLKWLKHIEAISKEEFDEKYKELKTIFNYDKKSIGFER</sequence>
<dbReference type="AlphaFoldDB" id="A0A4Z0L6Y6"/>
<organism evidence="2 3">
    <name type="scientific">Flavobacterium humi</name>
    <dbReference type="NCBI Taxonomy" id="2562683"/>
    <lineage>
        <taxon>Bacteria</taxon>
        <taxon>Pseudomonadati</taxon>
        <taxon>Bacteroidota</taxon>
        <taxon>Flavobacteriia</taxon>
        <taxon>Flavobacteriales</taxon>
        <taxon>Flavobacteriaceae</taxon>
        <taxon>Flavobacterium</taxon>
    </lineage>
</organism>
<dbReference type="OrthoDB" id="1252436at2"/>
<keyword evidence="1" id="KW-1133">Transmembrane helix</keyword>
<accession>A0A4Z0L6Y6</accession>
<keyword evidence="1" id="KW-0812">Transmembrane</keyword>
<proteinExistence type="predicted"/>